<sequence>MKMHALPQKTSADEAEALAVAAFSAIMGDEERMSRFMAVSGLRPDTIREAAGSPRFFAGILDYVVADEPLLIALASEMNVKPERLMGAHMALSPSEFE</sequence>
<organism evidence="1 2">
    <name type="scientific">Microvirga brassicacearum</name>
    <dbReference type="NCBI Taxonomy" id="2580413"/>
    <lineage>
        <taxon>Bacteria</taxon>
        <taxon>Pseudomonadati</taxon>
        <taxon>Pseudomonadota</taxon>
        <taxon>Alphaproteobacteria</taxon>
        <taxon>Hyphomicrobiales</taxon>
        <taxon>Methylobacteriaceae</taxon>
        <taxon>Microvirga</taxon>
    </lineage>
</organism>
<name>A0A5N3PEQ5_9HYPH</name>
<proteinExistence type="predicted"/>
<evidence type="ECO:0000313" key="1">
    <source>
        <dbReference type="EMBL" id="KAB0268184.1"/>
    </source>
</evidence>
<accession>A0A5N3PEQ5</accession>
<dbReference type="Proteomes" id="UP000325684">
    <property type="component" value="Unassembled WGS sequence"/>
</dbReference>
<keyword evidence="2" id="KW-1185">Reference proteome</keyword>
<dbReference type="EMBL" id="VCMV01000007">
    <property type="protein sequence ID" value="KAB0268184.1"/>
    <property type="molecule type" value="Genomic_DNA"/>
</dbReference>
<evidence type="ECO:0000313" key="2">
    <source>
        <dbReference type="Proteomes" id="UP000325684"/>
    </source>
</evidence>
<gene>
    <name evidence="1" type="ORF">FEZ63_06065</name>
</gene>
<dbReference type="AlphaFoldDB" id="A0A5N3PEQ5"/>
<protein>
    <submittedName>
        <fullName evidence="1">DUF3572 family protein</fullName>
    </submittedName>
</protein>
<dbReference type="InterPro" id="IPR021955">
    <property type="entry name" value="DUF3572"/>
</dbReference>
<dbReference type="Pfam" id="PF12096">
    <property type="entry name" value="DUF3572"/>
    <property type="match status" value="1"/>
</dbReference>
<comment type="caution">
    <text evidence="1">The sequence shown here is derived from an EMBL/GenBank/DDBJ whole genome shotgun (WGS) entry which is preliminary data.</text>
</comment>
<dbReference type="OrthoDB" id="7356934at2"/>
<reference evidence="1 2" key="1">
    <citation type="journal article" date="2019" name="Microorganisms">
        <title>Genome Insights into the Novel Species Microvirga brassicacearum, a Rapeseed Endophyte with Biotechnological Potential.</title>
        <authorList>
            <person name="Jimenez-Gomez A."/>
            <person name="Saati-Santamaria Z."/>
            <person name="Igual J.M."/>
            <person name="Rivas R."/>
            <person name="Mateos P.F."/>
            <person name="Garcia-Fraile P."/>
        </authorList>
    </citation>
    <scope>NUCLEOTIDE SEQUENCE [LARGE SCALE GENOMIC DNA]</scope>
    <source>
        <strain evidence="1 2">CDVBN77</strain>
    </source>
</reference>